<dbReference type="Proteomes" id="UP000240509">
    <property type="component" value="Unassembled WGS sequence"/>
</dbReference>
<dbReference type="GO" id="GO:0016853">
    <property type="term" value="F:isomerase activity"/>
    <property type="evidence" value="ECO:0007669"/>
    <property type="project" value="UniProtKB-KW"/>
</dbReference>
<dbReference type="OrthoDB" id="9799122at2"/>
<organism evidence="2 3">
    <name type="scientific">Alkalicoccus saliphilus</name>
    <dbReference type="NCBI Taxonomy" id="200989"/>
    <lineage>
        <taxon>Bacteria</taxon>
        <taxon>Bacillati</taxon>
        <taxon>Bacillota</taxon>
        <taxon>Bacilli</taxon>
        <taxon>Bacillales</taxon>
        <taxon>Bacillaceae</taxon>
        <taxon>Alkalicoccus</taxon>
    </lineage>
</organism>
<evidence type="ECO:0000313" key="2">
    <source>
        <dbReference type="EMBL" id="PTL38889.1"/>
    </source>
</evidence>
<reference evidence="2 3" key="1">
    <citation type="submission" date="2018-03" db="EMBL/GenBank/DDBJ databases">
        <title>Alkalicoccus saliphilus sp. nov., isolated from a mineral pool.</title>
        <authorList>
            <person name="Zhao B."/>
        </authorList>
    </citation>
    <scope>NUCLEOTIDE SEQUENCE [LARGE SCALE GENOMIC DNA]</scope>
    <source>
        <strain evidence="2 3">6AG</strain>
    </source>
</reference>
<dbReference type="Gene3D" id="3.40.30.10">
    <property type="entry name" value="Glutaredoxin"/>
    <property type="match status" value="1"/>
</dbReference>
<accession>A0A2T4U671</accession>
<protein>
    <submittedName>
        <fullName evidence="2">2-hydroxychromene-2-carboxylate isomerase</fullName>
    </submittedName>
</protein>
<proteinExistence type="predicted"/>
<evidence type="ECO:0000313" key="3">
    <source>
        <dbReference type="Proteomes" id="UP000240509"/>
    </source>
</evidence>
<dbReference type="InterPro" id="IPR036249">
    <property type="entry name" value="Thioredoxin-like_sf"/>
</dbReference>
<keyword evidence="3" id="KW-1185">Reference proteome</keyword>
<dbReference type="PANTHER" id="PTHR13887:SF33">
    <property type="entry name" value="ISOMERASE"/>
    <property type="match status" value="1"/>
</dbReference>
<comment type="caution">
    <text evidence="2">The sequence shown here is derived from an EMBL/GenBank/DDBJ whole genome shotgun (WGS) entry which is preliminary data.</text>
</comment>
<dbReference type="InterPro" id="IPR001853">
    <property type="entry name" value="DSBA-like_thioredoxin_dom"/>
</dbReference>
<name>A0A2T4U671_9BACI</name>
<gene>
    <name evidence="2" type="ORF">C6Y45_08855</name>
</gene>
<dbReference type="GO" id="GO:0016491">
    <property type="term" value="F:oxidoreductase activity"/>
    <property type="evidence" value="ECO:0007669"/>
    <property type="project" value="InterPro"/>
</dbReference>
<dbReference type="PANTHER" id="PTHR13887">
    <property type="entry name" value="GLUTATHIONE S-TRANSFERASE KAPPA"/>
    <property type="match status" value="1"/>
</dbReference>
<feature type="domain" description="DSBA-like thioredoxin" evidence="1">
    <location>
        <begin position="4"/>
        <end position="166"/>
    </location>
</feature>
<evidence type="ECO:0000259" key="1">
    <source>
        <dbReference type="Pfam" id="PF01323"/>
    </source>
</evidence>
<dbReference type="SUPFAM" id="SSF52833">
    <property type="entry name" value="Thioredoxin-like"/>
    <property type="match status" value="1"/>
</dbReference>
<sequence>MEGKDVEVDWLPFELRPYPHETLSPHSNYIQQAWHQSILPLAEKLGVTMNLNMTDPQPHTHYAHEGLLFAKEFHKGNEYAHRVFKAFYEDGKDIGDLQVLTELAEASGLPGDKFLRALEERQYSEKRQASIRRAHQEDNVQAVPAFIIGNNKMTGLQSKEAYEEAVRKAETS</sequence>
<dbReference type="EMBL" id="PZJJ01000012">
    <property type="protein sequence ID" value="PTL38889.1"/>
    <property type="molecule type" value="Genomic_DNA"/>
</dbReference>
<dbReference type="AlphaFoldDB" id="A0A2T4U671"/>
<dbReference type="Pfam" id="PF01323">
    <property type="entry name" value="DSBA"/>
    <property type="match status" value="1"/>
</dbReference>
<keyword evidence="2" id="KW-0413">Isomerase</keyword>